<dbReference type="SUPFAM" id="SSF53383">
    <property type="entry name" value="PLP-dependent transferases"/>
    <property type="match status" value="1"/>
</dbReference>
<reference evidence="3" key="1">
    <citation type="submission" date="2018-05" db="EMBL/GenBank/DDBJ databases">
        <authorList>
            <person name="Lanie J.A."/>
            <person name="Ng W.-L."/>
            <person name="Kazmierczak K.M."/>
            <person name="Andrzejewski T.M."/>
            <person name="Davidsen T.M."/>
            <person name="Wayne K.J."/>
            <person name="Tettelin H."/>
            <person name="Glass J.I."/>
            <person name="Rusch D."/>
            <person name="Podicherti R."/>
            <person name="Tsui H.-C.T."/>
            <person name="Winkler M.E."/>
        </authorList>
    </citation>
    <scope>NUCLEOTIDE SEQUENCE</scope>
</reference>
<evidence type="ECO:0000313" key="3">
    <source>
        <dbReference type="EMBL" id="SVA53326.1"/>
    </source>
</evidence>
<sequence>MKVLNRFTEKTESKFSRRSFIKTGLASAAVATLPGCDSQIDVQVRRNLIKPVGIDDAAWKNVRSQFILENGVTYMNNASLGMPPAVVAEAVCKGYEAISKEPLHGKHDLQDNITKEVIPNLAKTFGAEADEIVLTRNASEALHLQAIGLELKRGDEVIITTQEHPAGHRPWMFRKENEGVRIKEVFIPSPLDSEDDVVSRVEEAISRKTKALSFCHVTRGGHRYPVKKLAAMARDRGLLTLVDGAQAAGQFPINLHDLGCDTYAVSLHKWILAPAGTGFLYVRQDARERIRSAFAPDATVEAPGFDPPGTKDFPVRAAIGTALDFVNTLGLENIENRCRSLSDYLKAGLAEIKGVKLLSGHTPEISAPGSTIFEKEGLDAMASVPMMEERIKTHIDEHQRDSHNAIRISTHIYNTKAEIDRLLKALAKA</sequence>
<protein>
    <recommendedName>
        <fullName evidence="2">Aminotransferase class V domain-containing protein</fullName>
    </recommendedName>
</protein>
<dbReference type="AlphaFoldDB" id="A0A381WLE6"/>
<dbReference type="InterPro" id="IPR015422">
    <property type="entry name" value="PyrdxlP-dep_Trfase_small"/>
</dbReference>
<feature type="domain" description="Aminotransferase class V" evidence="2">
    <location>
        <begin position="74"/>
        <end position="422"/>
    </location>
</feature>
<organism evidence="3">
    <name type="scientific">marine metagenome</name>
    <dbReference type="NCBI Taxonomy" id="408172"/>
    <lineage>
        <taxon>unclassified sequences</taxon>
        <taxon>metagenomes</taxon>
        <taxon>ecological metagenomes</taxon>
    </lineage>
</organism>
<dbReference type="Gene3D" id="3.40.640.10">
    <property type="entry name" value="Type I PLP-dependent aspartate aminotransferase-like (Major domain)"/>
    <property type="match status" value="1"/>
</dbReference>
<proteinExistence type="predicted"/>
<gene>
    <name evidence="3" type="ORF">METZ01_LOCUS106180</name>
</gene>
<dbReference type="Pfam" id="PF10518">
    <property type="entry name" value="TAT_signal"/>
    <property type="match status" value="1"/>
</dbReference>
<evidence type="ECO:0000259" key="2">
    <source>
        <dbReference type="Pfam" id="PF00266"/>
    </source>
</evidence>
<dbReference type="Gene3D" id="3.90.1150.10">
    <property type="entry name" value="Aspartate Aminotransferase, domain 1"/>
    <property type="match status" value="1"/>
</dbReference>
<dbReference type="Pfam" id="PF00266">
    <property type="entry name" value="Aminotran_5"/>
    <property type="match status" value="1"/>
</dbReference>
<dbReference type="EMBL" id="UINC01012179">
    <property type="protein sequence ID" value="SVA53326.1"/>
    <property type="molecule type" value="Genomic_DNA"/>
</dbReference>
<dbReference type="PANTHER" id="PTHR43092:SF6">
    <property type="entry name" value="BLR1280 PROTEIN"/>
    <property type="match status" value="1"/>
</dbReference>
<dbReference type="InterPro" id="IPR000192">
    <property type="entry name" value="Aminotrans_V_dom"/>
</dbReference>
<evidence type="ECO:0000256" key="1">
    <source>
        <dbReference type="ARBA" id="ARBA00022898"/>
    </source>
</evidence>
<dbReference type="InterPro" id="IPR019546">
    <property type="entry name" value="TAT_signal_bac_arc"/>
</dbReference>
<dbReference type="InterPro" id="IPR015421">
    <property type="entry name" value="PyrdxlP-dep_Trfase_major"/>
</dbReference>
<dbReference type="InterPro" id="IPR015424">
    <property type="entry name" value="PyrdxlP-dep_Trfase"/>
</dbReference>
<dbReference type="PANTHER" id="PTHR43092">
    <property type="entry name" value="L-CYSTEINE DESULFHYDRASE"/>
    <property type="match status" value="1"/>
</dbReference>
<accession>A0A381WLE6</accession>
<name>A0A381WLE6_9ZZZZ</name>
<keyword evidence="1" id="KW-0663">Pyridoxal phosphate</keyword>